<evidence type="ECO:0000256" key="1">
    <source>
        <dbReference type="SAM" id="MobiDB-lite"/>
    </source>
</evidence>
<dbReference type="InterPro" id="IPR007499">
    <property type="entry name" value="ERF_bacteria_virus"/>
</dbReference>
<proteinExistence type="predicted"/>
<protein>
    <recommendedName>
        <fullName evidence="4">Single-stranded DNA-binding protein</fullName>
    </recommendedName>
</protein>
<evidence type="ECO:0000313" key="3">
    <source>
        <dbReference type="Proteomes" id="UP000529446"/>
    </source>
</evidence>
<evidence type="ECO:0008006" key="4">
    <source>
        <dbReference type="Google" id="ProtNLM"/>
    </source>
</evidence>
<feature type="compositionally biased region" description="Low complexity" evidence="1">
    <location>
        <begin position="228"/>
        <end position="240"/>
    </location>
</feature>
<gene>
    <name evidence="2" type="ORF">HCB06_03730</name>
</gene>
<feature type="region of interest" description="Disordered" evidence="1">
    <location>
        <begin position="216"/>
        <end position="247"/>
    </location>
</feature>
<reference evidence="2 3" key="1">
    <citation type="submission" date="2020-03" db="EMBL/GenBank/DDBJ databases">
        <title>Soil Listeria distribution.</title>
        <authorList>
            <person name="Liao J."/>
            <person name="Wiedmann M."/>
        </authorList>
    </citation>
    <scope>NUCLEOTIDE SEQUENCE [LARGE SCALE GENOMIC DNA]</scope>
    <source>
        <strain evidence="2 3">FSL L7-0360</strain>
    </source>
</reference>
<sequence length="247" mass="28719">MNIYEKLIKVRESTSYLEKDKEGMQFKYVGSSDVLIALRKTMDEQKLLLIPSVLGHNVTIHEKTNKKGEPTQVYFTELVLNYKWVDAENPTDFIEVPFYSQGVDTAGEKGVGKALTYAEKYFLLKFFNIATDKDDPDTVQNRQQQKDREREDKENFEIIQGYVKELATIKSITEELTIQTVCKKLGLTTVSQLTPDFYQQALAILKKQIYEASDEQNNQVKEQEHQKQQMQATQQLQQNNDWEWGDN</sequence>
<name>A0A7X0YJQ1_9LIST</name>
<dbReference type="AlphaFoldDB" id="A0A7X0YJQ1"/>
<comment type="caution">
    <text evidence="2">The sequence shown here is derived from an EMBL/GenBank/DDBJ whole genome shotgun (WGS) entry which is preliminary data.</text>
</comment>
<organism evidence="2 3">
    <name type="scientific">Listeria booriae</name>
    <dbReference type="NCBI Taxonomy" id="1552123"/>
    <lineage>
        <taxon>Bacteria</taxon>
        <taxon>Bacillati</taxon>
        <taxon>Bacillota</taxon>
        <taxon>Bacilli</taxon>
        <taxon>Bacillales</taxon>
        <taxon>Listeriaceae</taxon>
        <taxon>Listeria</taxon>
    </lineage>
</organism>
<accession>A0A7X0YJQ1</accession>
<dbReference type="Pfam" id="PF04404">
    <property type="entry name" value="ERF"/>
    <property type="match status" value="1"/>
</dbReference>
<dbReference type="Proteomes" id="UP000529446">
    <property type="component" value="Unassembled WGS sequence"/>
</dbReference>
<evidence type="ECO:0000313" key="2">
    <source>
        <dbReference type="EMBL" id="MBC2115721.1"/>
    </source>
</evidence>
<dbReference type="RefSeq" id="WP_185535103.1">
    <property type="nucleotide sequence ID" value="NZ_JAARXI010000002.1"/>
</dbReference>
<dbReference type="EMBL" id="JAARXI010000002">
    <property type="protein sequence ID" value="MBC2115721.1"/>
    <property type="molecule type" value="Genomic_DNA"/>
</dbReference>